<dbReference type="PANTHER" id="PTHR42878:SF7">
    <property type="entry name" value="SENSOR HISTIDINE KINASE GLRK"/>
    <property type="match status" value="1"/>
</dbReference>
<evidence type="ECO:0000259" key="13">
    <source>
        <dbReference type="PROSITE" id="PS50109"/>
    </source>
</evidence>
<dbReference type="SUPFAM" id="SSF47384">
    <property type="entry name" value="Homodimeric domain of signal transducing histidine kinase"/>
    <property type="match status" value="1"/>
</dbReference>
<dbReference type="CDD" id="cd06225">
    <property type="entry name" value="HAMP"/>
    <property type="match status" value="1"/>
</dbReference>
<feature type="domain" description="HAMP" evidence="14">
    <location>
        <begin position="179"/>
        <end position="231"/>
    </location>
</feature>
<dbReference type="GO" id="GO:0007234">
    <property type="term" value="P:osmosensory signaling via phosphorelay pathway"/>
    <property type="evidence" value="ECO:0007669"/>
    <property type="project" value="TreeGrafter"/>
</dbReference>
<evidence type="ECO:0000256" key="7">
    <source>
        <dbReference type="ARBA" id="ARBA00022741"/>
    </source>
</evidence>
<dbReference type="SMART" id="SM00387">
    <property type="entry name" value="HATPase_c"/>
    <property type="match status" value="1"/>
</dbReference>
<dbReference type="InterPro" id="IPR036890">
    <property type="entry name" value="HATPase_C_sf"/>
</dbReference>
<dbReference type="Gene3D" id="3.30.565.10">
    <property type="entry name" value="Histidine kinase-like ATPase, C-terminal domain"/>
    <property type="match status" value="1"/>
</dbReference>
<evidence type="ECO:0000256" key="11">
    <source>
        <dbReference type="ARBA" id="ARBA00023136"/>
    </source>
</evidence>
<keyword evidence="6" id="KW-0808">Transferase</keyword>
<keyword evidence="5" id="KW-0597">Phosphoprotein</keyword>
<dbReference type="GO" id="GO:0005886">
    <property type="term" value="C:plasma membrane"/>
    <property type="evidence" value="ECO:0007669"/>
    <property type="project" value="UniProtKB-SubCell"/>
</dbReference>
<comment type="catalytic activity">
    <reaction evidence="1">
        <text>ATP + protein L-histidine = ADP + protein N-phospho-L-histidine.</text>
        <dbReference type="EC" id="2.7.13.3"/>
    </reaction>
</comment>
<dbReference type="Pfam" id="PF00512">
    <property type="entry name" value="HisKA"/>
    <property type="match status" value="1"/>
</dbReference>
<dbReference type="SUPFAM" id="SSF158472">
    <property type="entry name" value="HAMP domain-like"/>
    <property type="match status" value="1"/>
</dbReference>
<evidence type="ECO:0000313" key="15">
    <source>
        <dbReference type="EMBL" id="SFU62892.1"/>
    </source>
</evidence>
<evidence type="ECO:0000256" key="1">
    <source>
        <dbReference type="ARBA" id="ARBA00000085"/>
    </source>
</evidence>
<proteinExistence type="predicted"/>
<dbReference type="Gene3D" id="3.30.450.20">
    <property type="entry name" value="PAS domain"/>
    <property type="match status" value="2"/>
</dbReference>
<dbReference type="GO" id="GO:0000155">
    <property type="term" value="F:phosphorelay sensor kinase activity"/>
    <property type="evidence" value="ECO:0007669"/>
    <property type="project" value="InterPro"/>
</dbReference>
<evidence type="ECO:0000256" key="5">
    <source>
        <dbReference type="ARBA" id="ARBA00022553"/>
    </source>
</evidence>
<keyword evidence="9" id="KW-0067">ATP-binding</keyword>
<dbReference type="eggNOG" id="COG5002">
    <property type="taxonomic scope" value="Bacteria"/>
</dbReference>
<evidence type="ECO:0000256" key="10">
    <source>
        <dbReference type="ARBA" id="ARBA00023012"/>
    </source>
</evidence>
<keyword evidence="8 15" id="KW-0418">Kinase</keyword>
<dbReference type="FunFam" id="1.10.287.130:FF:000001">
    <property type="entry name" value="Two-component sensor histidine kinase"/>
    <property type="match status" value="1"/>
</dbReference>
<name>A0A1I7HQ99_9BACL</name>
<dbReference type="GO" id="GO:0030295">
    <property type="term" value="F:protein kinase activator activity"/>
    <property type="evidence" value="ECO:0007669"/>
    <property type="project" value="TreeGrafter"/>
</dbReference>
<dbReference type="InterPro" id="IPR050351">
    <property type="entry name" value="BphY/WalK/GraS-like"/>
</dbReference>
<dbReference type="InterPro" id="IPR003594">
    <property type="entry name" value="HATPase_dom"/>
</dbReference>
<dbReference type="InterPro" id="IPR003660">
    <property type="entry name" value="HAMP_dom"/>
</dbReference>
<dbReference type="Gene3D" id="1.10.287.130">
    <property type="match status" value="1"/>
</dbReference>
<dbReference type="InterPro" id="IPR003661">
    <property type="entry name" value="HisK_dim/P_dom"/>
</dbReference>
<dbReference type="CDD" id="cd00075">
    <property type="entry name" value="HATPase"/>
    <property type="match status" value="1"/>
</dbReference>
<dbReference type="CDD" id="cd00082">
    <property type="entry name" value="HisKA"/>
    <property type="match status" value="1"/>
</dbReference>
<dbReference type="EMBL" id="FPBV01000005">
    <property type="protein sequence ID" value="SFU62892.1"/>
    <property type="molecule type" value="Genomic_DNA"/>
</dbReference>
<dbReference type="PANTHER" id="PTHR42878">
    <property type="entry name" value="TWO-COMPONENT HISTIDINE KINASE"/>
    <property type="match status" value="1"/>
</dbReference>
<sequence length="566" mass="62174">MLLILFALELIGAYFVRTLTASLIRTNTEAVQNQAQLTATIVAPELDAQDRKPGDAPSVLGSLPRLFNGAVYVLDPQGVVKDTTAGSALIGQKRVDSVATQALVERKTTTAIRFDPLTQQHLLAVAVPVFRQRQFMGIVENVVPIQSTYDTIRQVTTIYYTSSVLVLVLTALLGIALSRTLTGHVVAVTRQARKLASGDYSQRLDVKSDDEIGDLAAAINDLTEKLEDAIAANARERDRLQAILKYMGDGVVAFDAHLKPLFENDAAQRLLSGVAKQDVAELLGIPGPLPEGAGERTYIREFDDALIHVHVTAIRRHGAIDGYVALIRDVTREEKLQRARRDFVANVSHELRTPLTTIKSYVEALLMSEQDPETREQFLHVVEHEADRMVRLTEDLLQLSGLESGERSYQEVQVDIVQWLDRAERRFALSAQSQGVQLQVEARARGCLWGDADLLDRLLDNLVSNALQYTPSGGRVTVCAERDGGCLRVTVADTGIGIPAEDLPHVFERFYRVDKARSRRRGGTGLGLALAREIAERHGGRIRIDSRVGEGTTVVVSLPLEEGGCL</sequence>
<evidence type="ECO:0000256" key="6">
    <source>
        <dbReference type="ARBA" id="ARBA00022679"/>
    </source>
</evidence>
<dbReference type="STRING" id="392015.SAMN05421543_10541"/>
<dbReference type="PROSITE" id="PS50885">
    <property type="entry name" value="HAMP"/>
    <property type="match status" value="1"/>
</dbReference>
<organism evidence="15 16">
    <name type="scientific">Alicyclobacillus macrosporangiidus</name>
    <dbReference type="NCBI Taxonomy" id="392015"/>
    <lineage>
        <taxon>Bacteria</taxon>
        <taxon>Bacillati</taxon>
        <taxon>Bacillota</taxon>
        <taxon>Bacilli</taxon>
        <taxon>Bacillales</taxon>
        <taxon>Alicyclobacillaceae</taxon>
        <taxon>Alicyclobacillus</taxon>
    </lineage>
</organism>
<keyword evidence="12" id="KW-0175">Coiled coil</keyword>
<keyword evidence="11" id="KW-0472">Membrane</keyword>
<dbReference type="AlphaFoldDB" id="A0A1I7HQ99"/>
<dbReference type="GO" id="GO:0005524">
    <property type="term" value="F:ATP binding"/>
    <property type="evidence" value="ECO:0007669"/>
    <property type="project" value="UniProtKB-KW"/>
</dbReference>
<dbReference type="Proteomes" id="UP000183508">
    <property type="component" value="Unassembled WGS sequence"/>
</dbReference>
<dbReference type="SUPFAM" id="SSF55874">
    <property type="entry name" value="ATPase domain of HSP90 chaperone/DNA topoisomerase II/histidine kinase"/>
    <property type="match status" value="1"/>
</dbReference>
<dbReference type="SMART" id="SM00388">
    <property type="entry name" value="HisKA"/>
    <property type="match status" value="1"/>
</dbReference>
<comment type="subcellular location">
    <subcellularLocation>
        <location evidence="2">Cell membrane</location>
        <topology evidence="2">Multi-pass membrane protein</topology>
    </subcellularLocation>
</comment>
<keyword evidence="16" id="KW-1185">Reference proteome</keyword>
<dbReference type="SUPFAM" id="SSF55785">
    <property type="entry name" value="PYP-like sensor domain (PAS domain)"/>
    <property type="match status" value="1"/>
</dbReference>
<dbReference type="Pfam" id="PF02518">
    <property type="entry name" value="HATPase_c"/>
    <property type="match status" value="1"/>
</dbReference>
<protein>
    <recommendedName>
        <fullName evidence="3">histidine kinase</fullName>
        <ecNumber evidence="3">2.7.13.3</ecNumber>
    </recommendedName>
</protein>
<keyword evidence="10" id="KW-0902">Two-component regulatory system</keyword>
<evidence type="ECO:0000256" key="12">
    <source>
        <dbReference type="SAM" id="Coils"/>
    </source>
</evidence>
<reference evidence="16" key="1">
    <citation type="submission" date="2016-10" db="EMBL/GenBank/DDBJ databases">
        <authorList>
            <person name="Varghese N."/>
        </authorList>
    </citation>
    <scope>NUCLEOTIDE SEQUENCE [LARGE SCALE GENOMIC DNA]</scope>
    <source>
        <strain evidence="16">DSM 17980</strain>
    </source>
</reference>
<evidence type="ECO:0000259" key="14">
    <source>
        <dbReference type="PROSITE" id="PS50885"/>
    </source>
</evidence>
<feature type="domain" description="Histidine kinase" evidence="13">
    <location>
        <begin position="346"/>
        <end position="562"/>
    </location>
</feature>
<dbReference type="InterPro" id="IPR005467">
    <property type="entry name" value="His_kinase_dom"/>
</dbReference>
<keyword evidence="4" id="KW-1003">Cell membrane</keyword>
<dbReference type="FunFam" id="3.30.565.10:FF:000006">
    <property type="entry name" value="Sensor histidine kinase WalK"/>
    <property type="match status" value="1"/>
</dbReference>
<dbReference type="InterPro" id="IPR004358">
    <property type="entry name" value="Sig_transdc_His_kin-like_C"/>
</dbReference>
<dbReference type="EC" id="2.7.13.3" evidence="3"/>
<dbReference type="InterPro" id="IPR036097">
    <property type="entry name" value="HisK_dim/P_sf"/>
</dbReference>
<gene>
    <name evidence="15" type="ORF">SAMN05421543_10541</name>
</gene>
<feature type="coiled-coil region" evidence="12">
    <location>
        <begin position="212"/>
        <end position="239"/>
    </location>
</feature>
<evidence type="ECO:0000256" key="9">
    <source>
        <dbReference type="ARBA" id="ARBA00022840"/>
    </source>
</evidence>
<dbReference type="GO" id="GO:0000156">
    <property type="term" value="F:phosphorelay response regulator activity"/>
    <property type="evidence" value="ECO:0007669"/>
    <property type="project" value="TreeGrafter"/>
</dbReference>
<evidence type="ECO:0000256" key="3">
    <source>
        <dbReference type="ARBA" id="ARBA00012438"/>
    </source>
</evidence>
<evidence type="ECO:0000256" key="4">
    <source>
        <dbReference type="ARBA" id="ARBA00022475"/>
    </source>
</evidence>
<dbReference type="PROSITE" id="PS50109">
    <property type="entry name" value="HIS_KIN"/>
    <property type="match status" value="1"/>
</dbReference>
<dbReference type="SMART" id="SM00304">
    <property type="entry name" value="HAMP"/>
    <property type="match status" value="1"/>
</dbReference>
<dbReference type="InterPro" id="IPR035965">
    <property type="entry name" value="PAS-like_dom_sf"/>
</dbReference>
<accession>A0A1I7HQ99</accession>
<dbReference type="Gene3D" id="1.10.8.500">
    <property type="entry name" value="HAMP domain in histidine kinase"/>
    <property type="match status" value="1"/>
</dbReference>
<dbReference type="PRINTS" id="PR00344">
    <property type="entry name" value="BCTRLSENSOR"/>
</dbReference>
<keyword evidence="7" id="KW-0547">Nucleotide-binding</keyword>
<evidence type="ECO:0000256" key="8">
    <source>
        <dbReference type="ARBA" id="ARBA00022777"/>
    </source>
</evidence>
<dbReference type="Pfam" id="PF00672">
    <property type="entry name" value="HAMP"/>
    <property type="match status" value="1"/>
</dbReference>
<evidence type="ECO:0000313" key="16">
    <source>
        <dbReference type="Proteomes" id="UP000183508"/>
    </source>
</evidence>
<evidence type="ECO:0000256" key="2">
    <source>
        <dbReference type="ARBA" id="ARBA00004651"/>
    </source>
</evidence>